<proteinExistence type="predicted"/>
<organism evidence="2 3">
    <name type="scientific">Fraxinus pennsylvanica</name>
    <dbReference type="NCBI Taxonomy" id="56036"/>
    <lineage>
        <taxon>Eukaryota</taxon>
        <taxon>Viridiplantae</taxon>
        <taxon>Streptophyta</taxon>
        <taxon>Embryophyta</taxon>
        <taxon>Tracheophyta</taxon>
        <taxon>Spermatophyta</taxon>
        <taxon>Magnoliopsida</taxon>
        <taxon>eudicotyledons</taxon>
        <taxon>Gunneridae</taxon>
        <taxon>Pentapetalae</taxon>
        <taxon>asterids</taxon>
        <taxon>lamiids</taxon>
        <taxon>Lamiales</taxon>
        <taxon>Oleaceae</taxon>
        <taxon>Oleeae</taxon>
        <taxon>Fraxinus</taxon>
    </lineage>
</organism>
<evidence type="ECO:0000313" key="2">
    <source>
        <dbReference type="EMBL" id="CAI9780966.1"/>
    </source>
</evidence>
<dbReference type="Proteomes" id="UP000834106">
    <property type="component" value="Chromosome 17"/>
</dbReference>
<keyword evidence="3" id="KW-1185">Reference proteome</keyword>
<gene>
    <name evidence="2" type="ORF">FPE_LOCUS28396</name>
</gene>
<dbReference type="SUPFAM" id="SSF46785">
    <property type="entry name" value="Winged helix' DNA-binding domain"/>
    <property type="match status" value="1"/>
</dbReference>
<evidence type="ECO:0000313" key="3">
    <source>
        <dbReference type="Proteomes" id="UP000834106"/>
    </source>
</evidence>
<dbReference type="GO" id="GO:0008541">
    <property type="term" value="C:proteasome regulatory particle, lid subcomplex"/>
    <property type="evidence" value="ECO:0007669"/>
    <property type="project" value="TreeGrafter"/>
</dbReference>
<dbReference type="InterPro" id="IPR036390">
    <property type="entry name" value="WH_DNA-bd_sf"/>
</dbReference>
<sequence>MPMLQSDVRDSLCERGPSTMNTSVEKNMLVLESFRNSSFQVVQWTALWKTFKDEFENEKNMLGSSLSEKAAEDLRLRVTDHNIIVISKYYSRITLKRMADLLCLSIQLVYLLDFARVHGA</sequence>
<evidence type="ECO:0000259" key="1">
    <source>
        <dbReference type="Pfam" id="PF01399"/>
    </source>
</evidence>
<feature type="domain" description="PCI" evidence="1">
    <location>
        <begin position="58"/>
        <end position="107"/>
    </location>
</feature>
<dbReference type="Pfam" id="PF01399">
    <property type="entry name" value="PCI"/>
    <property type="match status" value="1"/>
</dbReference>
<dbReference type="InterPro" id="IPR040134">
    <property type="entry name" value="PSMD12/CSN4"/>
</dbReference>
<reference evidence="2" key="1">
    <citation type="submission" date="2023-05" db="EMBL/GenBank/DDBJ databases">
        <authorList>
            <person name="Huff M."/>
        </authorList>
    </citation>
    <scope>NUCLEOTIDE SEQUENCE</scope>
</reference>
<accession>A0AAD2A6X6</accession>
<dbReference type="EMBL" id="OU503052">
    <property type="protein sequence ID" value="CAI9780966.1"/>
    <property type="molecule type" value="Genomic_DNA"/>
</dbReference>
<dbReference type="AlphaFoldDB" id="A0AAD2A6X6"/>
<dbReference type="GO" id="GO:0005737">
    <property type="term" value="C:cytoplasm"/>
    <property type="evidence" value="ECO:0007669"/>
    <property type="project" value="TreeGrafter"/>
</dbReference>
<protein>
    <recommendedName>
        <fullName evidence="1">PCI domain-containing protein</fullName>
    </recommendedName>
</protein>
<dbReference type="PANTHER" id="PTHR10855">
    <property type="entry name" value="26S PROTEASOME NON-ATPASE REGULATORY SUBUNIT 12/COP9 SIGNALOSOME COMPLEX SUBUNIT 4"/>
    <property type="match status" value="1"/>
</dbReference>
<dbReference type="InterPro" id="IPR000717">
    <property type="entry name" value="PCI_dom"/>
</dbReference>
<dbReference type="PANTHER" id="PTHR10855:SF1">
    <property type="entry name" value="26S PROTEASOME NON-ATPASE REGULATORY SUBUNIT 12"/>
    <property type="match status" value="1"/>
</dbReference>
<dbReference type="InterPro" id="IPR036388">
    <property type="entry name" value="WH-like_DNA-bd_sf"/>
</dbReference>
<name>A0AAD2A6X6_9LAMI</name>
<dbReference type="Gene3D" id="1.10.10.10">
    <property type="entry name" value="Winged helix-like DNA-binding domain superfamily/Winged helix DNA-binding domain"/>
    <property type="match status" value="1"/>
</dbReference>